<feature type="domain" description="Restriction of telomere capping protein 4 C-terminal" evidence="8">
    <location>
        <begin position="101"/>
        <end position="232"/>
    </location>
</feature>
<gene>
    <name evidence="9" type="ORF">FIBSPDRAFT_760163</name>
</gene>
<reference evidence="9 10" key="1">
    <citation type="journal article" date="2016" name="Mol. Biol. Evol.">
        <title>Comparative Genomics of Early-Diverging Mushroom-Forming Fungi Provides Insights into the Origins of Lignocellulose Decay Capabilities.</title>
        <authorList>
            <person name="Nagy L.G."/>
            <person name="Riley R."/>
            <person name="Tritt A."/>
            <person name="Adam C."/>
            <person name="Daum C."/>
            <person name="Floudas D."/>
            <person name="Sun H."/>
            <person name="Yadav J.S."/>
            <person name="Pangilinan J."/>
            <person name="Larsson K.H."/>
            <person name="Matsuura K."/>
            <person name="Barry K."/>
            <person name="Labutti K."/>
            <person name="Kuo R."/>
            <person name="Ohm R.A."/>
            <person name="Bhattacharya S.S."/>
            <person name="Shirouzu T."/>
            <person name="Yoshinaga Y."/>
            <person name="Martin F.M."/>
            <person name="Grigoriev I.V."/>
            <person name="Hibbett D.S."/>
        </authorList>
    </citation>
    <scope>NUCLEOTIDE SEQUENCE [LARGE SCALE GENOMIC DNA]</scope>
    <source>
        <strain evidence="9 10">CBS 109695</strain>
    </source>
</reference>
<evidence type="ECO:0000256" key="2">
    <source>
        <dbReference type="ARBA" id="ARBA00004123"/>
    </source>
</evidence>
<dbReference type="InterPro" id="IPR039024">
    <property type="entry name" value="RTC4"/>
</dbReference>
<evidence type="ECO:0000313" key="10">
    <source>
        <dbReference type="Proteomes" id="UP000076532"/>
    </source>
</evidence>
<organism evidence="9 10">
    <name type="scientific">Athelia psychrophila</name>
    <dbReference type="NCBI Taxonomy" id="1759441"/>
    <lineage>
        <taxon>Eukaryota</taxon>
        <taxon>Fungi</taxon>
        <taxon>Dikarya</taxon>
        <taxon>Basidiomycota</taxon>
        <taxon>Agaricomycotina</taxon>
        <taxon>Agaricomycetes</taxon>
        <taxon>Agaricomycetidae</taxon>
        <taxon>Atheliales</taxon>
        <taxon>Atheliaceae</taxon>
        <taxon>Athelia</taxon>
    </lineage>
</organism>
<dbReference type="Pfam" id="PF14474">
    <property type="entry name" value="RTC4"/>
    <property type="match status" value="1"/>
</dbReference>
<feature type="non-terminal residue" evidence="9">
    <location>
        <position position="1"/>
    </location>
</feature>
<evidence type="ECO:0000256" key="6">
    <source>
        <dbReference type="ARBA" id="ARBA00022490"/>
    </source>
</evidence>
<evidence type="ECO:0000259" key="8">
    <source>
        <dbReference type="SMART" id="SM01312"/>
    </source>
</evidence>
<evidence type="ECO:0000256" key="3">
    <source>
        <dbReference type="ARBA" id="ARBA00004496"/>
    </source>
</evidence>
<comment type="subcellular location">
    <subcellularLocation>
        <location evidence="3">Cytoplasm</location>
    </subcellularLocation>
    <subcellularLocation>
        <location evidence="2">Nucleus</location>
    </subcellularLocation>
</comment>
<comment type="function">
    <text evidence="1">May be involved in a process influencing telomere capping.</text>
</comment>
<dbReference type="GO" id="GO:0005634">
    <property type="term" value="C:nucleus"/>
    <property type="evidence" value="ECO:0007669"/>
    <property type="project" value="UniProtKB-SubCell"/>
</dbReference>
<protein>
    <recommendedName>
        <fullName evidence="5">Restriction of telomere capping protein 4</fullName>
    </recommendedName>
</protein>
<dbReference type="EMBL" id="KV417703">
    <property type="protein sequence ID" value="KZP09295.1"/>
    <property type="molecule type" value="Genomic_DNA"/>
</dbReference>
<dbReference type="PANTHER" id="PTHR41391:SF1">
    <property type="entry name" value="RESTRICTION OF TELOMERE CAPPING PROTEIN 4"/>
    <property type="match status" value="1"/>
</dbReference>
<evidence type="ECO:0000256" key="1">
    <source>
        <dbReference type="ARBA" id="ARBA00002738"/>
    </source>
</evidence>
<dbReference type="AlphaFoldDB" id="A0A165Y7W0"/>
<accession>A0A165Y7W0</accession>
<keyword evidence="6" id="KW-0963">Cytoplasm</keyword>
<name>A0A165Y7W0_9AGAM</name>
<dbReference type="PANTHER" id="PTHR41391">
    <property type="entry name" value="RESTRICTION OF TELOMERE CAPPING PROTEIN 4"/>
    <property type="match status" value="1"/>
</dbReference>
<evidence type="ECO:0000256" key="7">
    <source>
        <dbReference type="ARBA" id="ARBA00023242"/>
    </source>
</evidence>
<dbReference type="Proteomes" id="UP000076532">
    <property type="component" value="Unassembled WGS sequence"/>
</dbReference>
<evidence type="ECO:0000256" key="5">
    <source>
        <dbReference type="ARBA" id="ARBA00015162"/>
    </source>
</evidence>
<evidence type="ECO:0000256" key="4">
    <source>
        <dbReference type="ARBA" id="ARBA00009461"/>
    </source>
</evidence>
<dbReference type="InterPro" id="IPR028094">
    <property type="entry name" value="RTC4_C"/>
</dbReference>
<sequence length="286" mass="31921">LDPAVEPSTLCPYCDERLPETPTLHLVTLLATAHSKSYTNSRPTNPMGLKAPLPTYISICQRHHFESTKLPEAIKRGWPVVIDFGKVKSRVENMRDRLEGIMLDGKERGLRHQSGYWKDMMKDVKENGSRAAVAVTGQFSSFDKAQPGYYGEIGAMIIHQTLYTLFPPSSVNAALVLPLTPAEFIQHILVPEAAMGLVLEDCHLDWANERHRVVAMRTLRESAAYGVAMFPDADSSGDDWSMSTGDEIARARAHVRRKELAEEERLEDEFWVESKGANEGKGDSVL</sequence>
<keyword evidence="10" id="KW-1185">Reference proteome</keyword>
<keyword evidence="7" id="KW-0539">Nucleus</keyword>
<dbReference type="GO" id="GO:0005737">
    <property type="term" value="C:cytoplasm"/>
    <property type="evidence" value="ECO:0007669"/>
    <property type="project" value="UniProtKB-SubCell"/>
</dbReference>
<proteinExistence type="inferred from homology"/>
<evidence type="ECO:0000313" key="9">
    <source>
        <dbReference type="EMBL" id="KZP09295.1"/>
    </source>
</evidence>
<dbReference type="OrthoDB" id="128308at2759"/>
<comment type="similarity">
    <text evidence="4">Belongs to the RTC4 family.</text>
</comment>
<dbReference type="SMART" id="SM01312">
    <property type="entry name" value="RTC4"/>
    <property type="match status" value="1"/>
</dbReference>